<dbReference type="STRING" id="89784.SAMN04489725_11250"/>
<dbReference type="EMBL" id="FNOJ01000012">
    <property type="protein sequence ID" value="SDW72547.1"/>
    <property type="molecule type" value="Genomic_DNA"/>
</dbReference>
<proteinExistence type="predicted"/>
<dbReference type="InterPro" id="IPR010349">
    <property type="entry name" value="Asparaginase_II"/>
</dbReference>
<reference evidence="2" key="1">
    <citation type="submission" date="2016-10" db="EMBL/GenBank/DDBJ databases">
        <authorList>
            <person name="Varghese N."/>
        </authorList>
    </citation>
    <scope>NUCLEOTIDE SEQUENCE [LARGE SCALE GENOMIC DNA]</scope>
    <source>
        <strain evidence="2">DSM 12489</strain>
    </source>
</reference>
<dbReference type="PANTHER" id="PTHR42110">
    <property type="entry name" value="L-ASPARAGINASE, PUTATIVE (AFU_ORTHOLOGUE AFUA_3G11890)-RELATED"/>
    <property type="match status" value="1"/>
</dbReference>
<organism evidence="1 2">
    <name type="scientific">Alicyclobacillus hesperidum</name>
    <dbReference type="NCBI Taxonomy" id="89784"/>
    <lineage>
        <taxon>Bacteria</taxon>
        <taxon>Bacillati</taxon>
        <taxon>Bacillota</taxon>
        <taxon>Bacilli</taxon>
        <taxon>Bacillales</taxon>
        <taxon>Alicyclobacillaceae</taxon>
        <taxon>Alicyclobacillus</taxon>
    </lineage>
</organism>
<dbReference type="Proteomes" id="UP000182589">
    <property type="component" value="Unassembled WGS sequence"/>
</dbReference>
<sequence length="334" mass="35954">MNMSHLVRVTRGSIDESWHDAAVVVTHAEGRRLAHAGEIDFVTFARSSCKPIQAIPTVEAGALARYRLDLADLALFCASHSSEHIHTDRVQSILDRIGLDASLLVCGPHPPHSHETYEEIIRKGGELTAIHSNCSGKHAGMLTYCAATGSDPATYADVSHPLQQKILTTLAELAEVPQGDIILGVDGCGVPVHAIPLAAWGRAFAKFVRNGEAHGPAMREILKAMGSHPELVGGTKDRFDTDLMRATSGRIVAKGGAEGFLMIIDTAQRASVVIKVRDGNSRAIPPIALRVLLSLDALTPTERTQLAPYERPIVRNTQGREVGEIIADFELVRA</sequence>
<gene>
    <name evidence="1" type="ORF">SAMN04489725_11250</name>
</gene>
<dbReference type="RefSeq" id="WP_244885175.1">
    <property type="nucleotide sequence ID" value="NZ_FNOJ01000012.1"/>
</dbReference>
<name>A0A1H2VWD0_9BACL</name>
<dbReference type="Pfam" id="PF06089">
    <property type="entry name" value="Asparaginase_II"/>
    <property type="match status" value="1"/>
</dbReference>
<protein>
    <submittedName>
        <fullName evidence="1">L-asparaginase II</fullName>
    </submittedName>
</protein>
<evidence type="ECO:0000313" key="1">
    <source>
        <dbReference type="EMBL" id="SDW72547.1"/>
    </source>
</evidence>
<accession>A0A1H2VWD0</accession>
<evidence type="ECO:0000313" key="2">
    <source>
        <dbReference type="Proteomes" id="UP000182589"/>
    </source>
</evidence>
<dbReference type="AlphaFoldDB" id="A0A1H2VWD0"/>
<keyword evidence="2" id="KW-1185">Reference proteome</keyword>
<dbReference type="PANTHER" id="PTHR42110:SF1">
    <property type="entry name" value="L-ASPARAGINASE, PUTATIVE (AFU_ORTHOLOGUE AFUA_3G11890)-RELATED"/>
    <property type="match status" value="1"/>
</dbReference>